<dbReference type="GO" id="GO:0016020">
    <property type="term" value="C:membrane"/>
    <property type="evidence" value="ECO:0007669"/>
    <property type="project" value="UniProtKB-SubCell"/>
</dbReference>
<dbReference type="Pfam" id="PF05653">
    <property type="entry name" value="Mg_trans_NIPA"/>
    <property type="match status" value="1"/>
</dbReference>
<feature type="region of interest" description="Disordered" evidence="5">
    <location>
        <begin position="192"/>
        <end position="211"/>
    </location>
</feature>
<organism evidence="7 8">
    <name type="scientific">Reticulomyxa filosa</name>
    <dbReference type="NCBI Taxonomy" id="46433"/>
    <lineage>
        <taxon>Eukaryota</taxon>
        <taxon>Sar</taxon>
        <taxon>Rhizaria</taxon>
        <taxon>Retaria</taxon>
        <taxon>Foraminifera</taxon>
        <taxon>Monothalamids</taxon>
        <taxon>Reticulomyxidae</taxon>
        <taxon>Reticulomyxa</taxon>
    </lineage>
</organism>
<evidence type="ECO:0000256" key="5">
    <source>
        <dbReference type="SAM" id="MobiDB-lite"/>
    </source>
</evidence>
<keyword evidence="3 6" id="KW-1133">Transmembrane helix</keyword>
<dbReference type="OrthoDB" id="165382at2759"/>
<keyword evidence="2 6" id="KW-0812">Transmembrane</keyword>
<reference evidence="7 8" key="1">
    <citation type="journal article" date="2013" name="Curr. Biol.">
        <title>The Genome of the Foraminiferan Reticulomyxa filosa.</title>
        <authorList>
            <person name="Glockner G."/>
            <person name="Hulsmann N."/>
            <person name="Schleicher M."/>
            <person name="Noegel A.A."/>
            <person name="Eichinger L."/>
            <person name="Gallinger C."/>
            <person name="Pawlowski J."/>
            <person name="Sierra R."/>
            <person name="Euteneuer U."/>
            <person name="Pillet L."/>
            <person name="Moustafa A."/>
            <person name="Platzer M."/>
            <person name="Groth M."/>
            <person name="Szafranski K."/>
            <person name="Schliwa M."/>
        </authorList>
    </citation>
    <scope>NUCLEOTIDE SEQUENCE [LARGE SCALE GENOMIC DNA]</scope>
</reference>
<evidence type="ECO:0000256" key="4">
    <source>
        <dbReference type="ARBA" id="ARBA00023136"/>
    </source>
</evidence>
<gene>
    <name evidence="7" type="ORF">RFI_12320</name>
</gene>
<feature type="transmembrane region" description="Helical" evidence="6">
    <location>
        <begin position="40"/>
        <end position="64"/>
    </location>
</feature>
<protein>
    <recommendedName>
        <fullName evidence="9">Magnesium transporter</fullName>
    </recommendedName>
</protein>
<comment type="caution">
    <text evidence="7">The sequence shown here is derived from an EMBL/GenBank/DDBJ whole genome shotgun (WGS) entry which is preliminary data.</text>
</comment>
<evidence type="ECO:0000256" key="1">
    <source>
        <dbReference type="ARBA" id="ARBA00004141"/>
    </source>
</evidence>
<evidence type="ECO:0000256" key="2">
    <source>
        <dbReference type="ARBA" id="ARBA00022692"/>
    </source>
</evidence>
<feature type="transmembrane region" description="Helical" evidence="6">
    <location>
        <begin position="114"/>
        <end position="137"/>
    </location>
</feature>
<feature type="compositionally biased region" description="Low complexity" evidence="5">
    <location>
        <begin position="195"/>
        <end position="211"/>
    </location>
</feature>
<dbReference type="GO" id="GO:0015095">
    <property type="term" value="F:magnesium ion transmembrane transporter activity"/>
    <property type="evidence" value="ECO:0007669"/>
    <property type="project" value="InterPro"/>
</dbReference>
<feature type="transmembrane region" description="Helical" evidence="6">
    <location>
        <begin position="84"/>
        <end position="102"/>
    </location>
</feature>
<evidence type="ECO:0000313" key="7">
    <source>
        <dbReference type="EMBL" id="ETO24833.1"/>
    </source>
</evidence>
<evidence type="ECO:0008006" key="9">
    <source>
        <dbReference type="Google" id="ProtNLM"/>
    </source>
</evidence>
<dbReference type="AlphaFoldDB" id="X6NG08"/>
<evidence type="ECO:0000256" key="6">
    <source>
        <dbReference type="SAM" id="Phobius"/>
    </source>
</evidence>
<comment type="subcellular location">
    <subcellularLocation>
        <location evidence="1">Membrane</location>
        <topology evidence="1">Multi-pass membrane protein</topology>
    </subcellularLocation>
</comment>
<proteinExistence type="predicted"/>
<name>X6NG08_RETFI</name>
<feature type="transmembrane region" description="Helical" evidence="6">
    <location>
        <begin position="143"/>
        <end position="162"/>
    </location>
</feature>
<evidence type="ECO:0000256" key="3">
    <source>
        <dbReference type="ARBA" id="ARBA00022989"/>
    </source>
</evidence>
<sequence>MYVLCICVNEICKLWQYIECLPTRESQRGMKVKHKGWVSGIFYCICSAMPGTQSVVLGKTLAIIIRKSLSDQIFWFHPFSLSQLLFVIVCAFAWLVTYAYWMHRQSEALLQYEAVFIVPMHQVMWITFSTIGGGLYFQEFENATAFQWLSLFCGLFLNYFGLFQLMADSRKATSSVDVIQHNMDLPLTKHKFKSKSNLNPNPNSNRNQHQQ</sequence>
<keyword evidence="4 6" id="KW-0472">Membrane</keyword>
<dbReference type="Proteomes" id="UP000023152">
    <property type="component" value="Unassembled WGS sequence"/>
</dbReference>
<dbReference type="EMBL" id="ASPP01008933">
    <property type="protein sequence ID" value="ETO24833.1"/>
    <property type="molecule type" value="Genomic_DNA"/>
</dbReference>
<dbReference type="InterPro" id="IPR008521">
    <property type="entry name" value="Mg_trans_NIPA"/>
</dbReference>
<accession>X6NG08</accession>
<keyword evidence="8" id="KW-1185">Reference proteome</keyword>
<evidence type="ECO:0000313" key="8">
    <source>
        <dbReference type="Proteomes" id="UP000023152"/>
    </source>
</evidence>
<dbReference type="PANTHER" id="PTHR12570">
    <property type="match status" value="1"/>
</dbReference>